<evidence type="ECO:0000259" key="11">
    <source>
        <dbReference type="Pfam" id="PF02366"/>
    </source>
</evidence>
<keyword evidence="7 10" id="KW-1133">Transmembrane helix</keyword>
<dbReference type="InterPro" id="IPR003342">
    <property type="entry name" value="ArnT-like_N"/>
</dbReference>
<feature type="non-terminal residue" evidence="12">
    <location>
        <position position="1"/>
    </location>
</feature>
<dbReference type="InterPro" id="IPR027005">
    <property type="entry name" value="PMT-like"/>
</dbReference>
<dbReference type="PANTHER" id="PTHR10050:SF46">
    <property type="entry name" value="PROTEIN O-MANNOSYL-TRANSFERASE 2"/>
    <property type="match status" value="1"/>
</dbReference>
<evidence type="ECO:0000256" key="4">
    <source>
        <dbReference type="ARBA" id="ARBA00022676"/>
    </source>
</evidence>
<proteinExistence type="inferred from homology"/>
<protein>
    <recommendedName>
        <fullName evidence="9">Protein O-mannosyl-transferase 2</fullName>
    </recommendedName>
</protein>
<comment type="pathway">
    <text evidence="2">Protein modification; protein glycosylation.</text>
</comment>
<evidence type="ECO:0000313" key="13">
    <source>
        <dbReference type="Proteomes" id="UP000728032"/>
    </source>
</evidence>
<dbReference type="Proteomes" id="UP000728032">
    <property type="component" value="Unassembled WGS sequence"/>
</dbReference>
<keyword evidence="5" id="KW-0808">Transferase</keyword>
<comment type="similarity">
    <text evidence="3">Belongs to the glycosyltransferase 39 family.</text>
</comment>
<evidence type="ECO:0000256" key="2">
    <source>
        <dbReference type="ARBA" id="ARBA00004922"/>
    </source>
</evidence>
<dbReference type="GO" id="GO:0005783">
    <property type="term" value="C:endoplasmic reticulum"/>
    <property type="evidence" value="ECO:0007669"/>
    <property type="project" value="TreeGrafter"/>
</dbReference>
<comment type="subcellular location">
    <subcellularLocation>
        <location evidence="1">Endomembrane system</location>
        <topology evidence="1">Multi-pass membrane protein</topology>
    </subcellularLocation>
</comment>
<evidence type="ECO:0000256" key="3">
    <source>
        <dbReference type="ARBA" id="ARBA00007222"/>
    </source>
</evidence>
<gene>
    <name evidence="12" type="ORF">ONB1V03_LOCUS22519</name>
</gene>
<dbReference type="GO" id="GO:0004169">
    <property type="term" value="F:dolichyl-phosphate-mannose-protein mannosyltransferase activity"/>
    <property type="evidence" value="ECO:0007669"/>
    <property type="project" value="TreeGrafter"/>
</dbReference>
<evidence type="ECO:0000256" key="5">
    <source>
        <dbReference type="ARBA" id="ARBA00022679"/>
    </source>
</evidence>
<dbReference type="OrthoDB" id="5561486at2759"/>
<reference evidence="12" key="1">
    <citation type="submission" date="2020-11" db="EMBL/GenBank/DDBJ databases">
        <authorList>
            <person name="Tran Van P."/>
        </authorList>
    </citation>
    <scope>NUCLEOTIDE SEQUENCE</scope>
</reference>
<feature type="transmembrane region" description="Helical" evidence="10">
    <location>
        <begin position="84"/>
        <end position="102"/>
    </location>
</feature>
<evidence type="ECO:0000256" key="8">
    <source>
        <dbReference type="ARBA" id="ARBA00023136"/>
    </source>
</evidence>
<keyword evidence="13" id="KW-1185">Reference proteome</keyword>
<accession>A0A7R9R2A4</accession>
<feature type="transmembrane region" description="Helical" evidence="10">
    <location>
        <begin position="51"/>
        <end position="72"/>
    </location>
</feature>
<evidence type="ECO:0000256" key="10">
    <source>
        <dbReference type="SAM" id="Phobius"/>
    </source>
</evidence>
<dbReference type="AlphaFoldDB" id="A0A7R9R2A4"/>
<name>A0A7R9R2A4_9ACAR</name>
<sequence>MGSWYINHTFFFDVHPPLGKMLIGLAGHLSGYNGTFAFNKPGDKYLDQPYVGMRLFCVTLGALIVPMSFVIVWKLSKSITSSTLASLLLIFDVGMITLSQYILLDPILMFFITASALGSVMFGSYG</sequence>
<keyword evidence="8 10" id="KW-0472">Membrane</keyword>
<evidence type="ECO:0000313" key="12">
    <source>
        <dbReference type="EMBL" id="CAD7665967.1"/>
    </source>
</evidence>
<evidence type="ECO:0000256" key="1">
    <source>
        <dbReference type="ARBA" id="ARBA00004127"/>
    </source>
</evidence>
<dbReference type="EMBL" id="CAJPVJ010050859">
    <property type="protein sequence ID" value="CAG2183098.1"/>
    <property type="molecule type" value="Genomic_DNA"/>
</dbReference>
<dbReference type="UniPathway" id="UPA00378"/>
<feature type="domain" description="ArnT-like N-terminal" evidence="11">
    <location>
        <begin position="2"/>
        <end position="122"/>
    </location>
</feature>
<dbReference type="EMBL" id="OC965684">
    <property type="protein sequence ID" value="CAD7665967.1"/>
    <property type="molecule type" value="Genomic_DNA"/>
</dbReference>
<evidence type="ECO:0000256" key="7">
    <source>
        <dbReference type="ARBA" id="ARBA00022989"/>
    </source>
</evidence>
<evidence type="ECO:0000256" key="9">
    <source>
        <dbReference type="ARBA" id="ARBA00039583"/>
    </source>
</evidence>
<feature type="transmembrane region" description="Helical" evidence="10">
    <location>
        <begin position="108"/>
        <end position="125"/>
    </location>
</feature>
<keyword evidence="6 10" id="KW-0812">Transmembrane</keyword>
<dbReference type="Pfam" id="PF02366">
    <property type="entry name" value="PMT"/>
    <property type="match status" value="1"/>
</dbReference>
<dbReference type="PANTHER" id="PTHR10050">
    <property type="entry name" value="DOLICHYL-PHOSPHATE-MANNOSE--PROTEIN MANNOSYLTRANSFERASE"/>
    <property type="match status" value="1"/>
</dbReference>
<keyword evidence="4" id="KW-0328">Glycosyltransferase</keyword>
<evidence type="ECO:0000256" key="6">
    <source>
        <dbReference type="ARBA" id="ARBA00022692"/>
    </source>
</evidence>
<dbReference type="GO" id="GO:0016020">
    <property type="term" value="C:membrane"/>
    <property type="evidence" value="ECO:0007669"/>
    <property type="project" value="InterPro"/>
</dbReference>
<organism evidence="12">
    <name type="scientific">Oppiella nova</name>
    <dbReference type="NCBI Taxonomy" id="334625"/>
    <lineage>
        <taxon>Eukaryota</taxon>
        <taxon>Metazoa</taxon>
        <taxon>Ecdysozoa</taxon>
        <taxon>Arthropoda</taxon>
        <taxon>Chelicerata</taxon>
        <taxon>Arachnida</taxon>
        <taxon>Acari</taxon>
        <taxon>Acariformes</taxon>
        <taxon>Sarcoptiformes</taxon>
        <taxon>Oribatida</taxon>
        <taxon>Brachypylina</taxon>
        <taxon>Oppioidea</taxon>
        <taxon>Oppiidae</taxon>
        <taxon>Oppiella</taxon>
    </lineage>
</organism>